<comment type="catalytic activity">
    <reaction evidence="5">
        <text>3-hydroxy-L-kynurenine + H2O = 3-hydroxyanthranilate + L-alanine + H(+)</text>
        <dbReference type="Rhea" id="RHEA:25143"/>
        <dbReference type="ChEBI" id="CHEBI:15377"/>
        <dbReference type="ChEBI" id="CHEBI:15378"/>
        <dbReference type="ChEBI" id="CHEBI:36559"/>
        <dbReference type="ChEBI" id="CHEBI:57972"/>
        <dbReference type="ChEBI" id="CHEBI:58125"/>
        <dbReference type="EC" id="3.7.1.3"/>
    </reaction>
</comment>
<dbReference type="PANTHER" id="PTHR14084:SF0">
    <property type="entry name" value="KYNURENINASE"/>
    <property type="match status" value="1"/>
</dbReference>
<dbReference type="InterPro" id="IPR015421">
    <property type="entry name" value="PyrdxlP-dep_Trfase_major"/>
</dbReference>
<dbReference type="GO" id="GO:0034354">
    <property type="term" value="P:'de novo' NAD+ biosynthetic process from L-tryptophan"/>
    <property type="evidence" value="ECO:0007669"/>
    <property type="project" value="UniProtKB-UniRule"/>
</dbReference>
<dbReference type="HAMAP" id="MF_01970">
    <property type="entry name" value="Kynureninase"/>
    <property type="match status" value="1"/>
</dbReference>
<dbReference type="GO" id="GO:0030170">
    <property type="term" value="F:pyridoxal phosphate binding"/>
    <property type="evidence" value="ECO:0007669"/>
    <property type="project" value="UniProtKB-UniRule"/>
</dbReference>
<comment type="function">
    <text evidence="4 5">Catalyzes the cleavage of L-kynurenine (L-Kyn) and L-3-hydroxykynurenine (L-3OHKyn) into anthranilic acid (AA) and 3-hydroxyanthranilic acid (3-OHAA), respectively.</text>
</comment>
<dbReference type="FunFam" id="3.40.640.10:FF:000031">
    <property type="entry name" value="Kynureninase"/>
    <property type="match status" value="1"/>
</dbReference>
<comment type="pathway">
    <text evidence="4 5">Cofactor biosynthesis; NAD(+) biosynthesis; quinolinate from L-kynurenine: step 2/3.</text>
</comment>
<feature type="binding site" evidence="4">
    <location>
        <begin position="148"/>
        <end position="151"/>
    </location>
    <ligand>
        <name>pyridoxal 5'-phosphate</name>
        <dbReference type="ChEBI" id="CHEBI:597326"/>
    </ligand>
</feature>
<feature type="binding site" evidence="4">
    <location>
        <position position="120"/>
    </location>
    <ligand>
        <name>pyridoxal 5'-phosphate</name>
        <dbReference type="ChEBI" id="CHEBI:597326"/>
    </ligand>
</feature>
<comment type="subcellular location">
    <subcellularLocation>
        <location evidence="4 5">Cytoplasm</location>
    </subcellularLocation>
</comment>
<comment type="pathway">
    <text evidence="4 5">Amino-acid degradation; L-kynurenine degradation; L-alanine and anthranilate from L-kynurenine: step 1/1.</text>
</comment>
<dbReference type="GO" id="GO:0030429">
    <property type="term" value="F:kynureninase activity"/>
    <property type="evidence" value="ECO:0007669"/>
    <property type="project" value="UniProtKB-UniRule"/>
</dbReference>
<comment type="similarity">
    <text evidence="4 5">Belongs to the kynureninase family.</text>
</comment>
<dbReference type="InterPro" id="IPR010111">
    <property type="entry name" value="Kynureninase"/>
</dbReference>
<dbReference type="GO" id="GO:0019441">
    <property type="term" value="P:L-tryptophan catabolic process to kynurenine"/>
    <property type="evidence" value="ECO:0007669"/>
    <property type="project" value="TreeGrafter"/>
</dbReference>
<keyword evidence="2 4" id="KW-0378">Hydrolase</keyword>
<keyword evidence="4 5" id="KW-0963">Cytoplasm</keyword>
<proteinExistence type="inferred from homology"/>
<dbReference type="Pfam" id="PF22580">
    <property type="entry name" value="KYNU_C"/>
    <property type="match status" value="1"/>
</dbReference>
<evidence type="ECO:0000313" key="7">
    <source>
        <dbReference type="Proteomes" id="UP000196158"/>
    </source>
</evidence>
<keyword evidence="7" id="KW-1185">Reference proteome</keyword>
<comment type="catalytic activity">
    <reaction evidence="4 5">
        <text>L-kynurenine + H2O = anthranilate + L-alanine + H(+)</text>
        <dbReference type="Rhea" id="RHEA:16813"/>
        <dbReference type="ChEBI" id="CHEBI:15377"/>
        <dbReference type="ChEBI" id="CHEBI:15378"/>
        <dbReference type="ChEBI" id="CHEBI:16567"/>
        <dbReference type="ChEBI" id="CHEBI:57959"/>
        <dbReference type="ChEBI" id="CHEBI:57972"/>
        <dbReference type="EC" id="3.7.1.3"/>
    </reaction>
</comment>
<dbReference type="GO" id="GO:0043420">
    <property type="term" value="P:anthranilate metabolic process"/>
    <property type="evidence" value="ECO:0007669"/>
    <property type="project" value="UniProtKB-UniRule"/>
</dbReference>
<feature type="modified residue" description="N6-(pyridoxal phosphate)lysine" evidence="4">
    <location>
        <position position="260"/>
    </location>
</feature>
<feature type="binding site" evidence="4">
    <location>
        <position position="259"/>
    </location>
    <ligand>
        <name>pyridoxal 5'-phosphate</name>
        <dbReference type="ChEBI" id="CHEBI:597326"/>
    </ligand>
</feature>
<accession>A0A1X7RBE8</accession>
<evidence type="ECO:0000256" key="5">
    <source>
        <dbReference type="PIRNR" id="PIRNR038800"/>
    </source>
</evidence>
<dbReference type="PIRSF" id="PIRSF038800">
    <property type="entry name" value="KYNU"/>
    <property type="match status" value="1"/>
</dbReference>
<dbReference type="Gene3D" id="3.90.1150.10">
    <property type="entry name" value="Aspartate Aminotransferase, domain 1"/>
    <property type="match status" value="1"/>
</dbReference>
<comment type="subunit">
    <text evidence="4 5">Homodimer.</text>
</comment>
<dbReference type="NCBIfam" id="TIGR01814">
    <property type="entry name" value="kynureninase"/>
    <property type="match status" value="1"/>
</dbReference>
<evidence type="ECO:0000313" key="6">
    <source>
        <dbReference type="EMBL" id="SMN22789.1"/>
    </source>
</evidence>
<dbReference type="OrthoDB" id="5978656at2759"/>
<feature type="binding site" evidence="4">
    <location>
        <position position="234"/>
    </location>
    <ligand>
        <name>pyridoxal 5'-phosphate</name>
        <dbReference type="ChEBI" id="CHEBI:597326"/>
    </ligand>
</feature>
<dbReference type="PANTHER" id="PTHR14084">
    <property type="entry name" value="KYNURENINASE"/>
    <property type="match status" value="1"/>
</dbReference>
<evidence type="ECO:0000256" key="3">
    <source>
        <dbReference type="ARBA" id="ARBA00022898"/>
    </source>
</evidence>
<dbReference type="UniPathway" id="UPA00334">
    <property type="reaction ID" value="UER00455"/>
</dbReference>
<gene>
    <name evidence="4" type="primary">BNA5</name>
    <name evidence="6" type="ORF">KASA_0E00330G</name>
</gene>
<keyword evidence="3 4" id="KW-0663">Pyridoxal phosphate</keyword>
<dbReference type="UniPathway" id="UPA00253">
    <property type="reaction ID" value="UER00329"/>
</dbReference>
<evidence type="ECO:0000256" key="1">
    <source>
        <dbReference type="ARBA" id="ARBA00022642"/>
    </source>
</evidence>
<dbReference type="EC" id="3.7.1.3" evidence="4 5"/>
<dbReference type="EMBL" id="FXLY01000014">
    <property type="protein sequence ID" value="SMN22789.1"/>
    <property type="molecule type" value="Genomic_DNA"/>
</dbReference>
<feature type="binding site" evidence="4">
    <location>
        <position position="322"/>
    </location>
    <ligand>
        <name>pyridoxal 5'-phosphate</name>
        <dbReference type="ChEBI" id="CHEBI:597326"/>
    </ligand>
</feature>
<feature type="binding site" evidence="4">
    <location>
        <position position="121"/>
    </location>
    <ligand>
        <name>pyridoxal 5'-phosphate</name>
        <dbReference type="ChEBI" id="CHEBI:597326"/>
    </ligand>
</feature>
<comment type="caution">
    <text evidence="4">Lacks conserved residue(s) required for the propagation of feature annotation.</text>
</comment>
<dbReference type="GO" id="GO:0097053">
    <property type="term" value="P:L-kynurenine catabolic process"/>
    <property type="evidence" value="ECO:0007669"/>
    <property type="project" value="UniProtKB-UniRule"/>
</dbReference>
<comment type="cofactor">
    <cofactor evidence="4 5">
        <name>pyridoxal 5'-phosphate</name>
        <dbReference type="ChEBI" id="CHEBI:597326"/>
    </cofactor>
</comment>
<dbReference type="GO" id="GO:0019805">
    <property type="term" value="P:quinolinate biosynthetic process"/>
    <property type="evidence" value="ECO:0007669"/>
    <property type="project" value="UniProtKB-UniRule"/>
</dbReference>
<protein>
    <recommendedName>
        <fullName evidence="4 5">Kynureninase</fullName>
        <ecNumber evidence="4 5">3.7.1.3</ecNumber>
    </recommendedName>
    <alternativeName>
        <fullName evidence="4">Biosynthesis of nicotinic acid protein 5</fullName>
    </alternativeName>
    <alternativeName>
        <fullName evidence="4">L-kynurenine hydrolase</fullName>
    </alternativeName>
</protein>
<keyword evidence="1 4" id="KW-0662">Pyridine nucleotide biosynthesis</keyword>
<dbReference type="Gene3D" id="3.40.640.10">
    <property type="entry name" value="Type I PLP-dependent aspartate aminotransferase-like (Major domain)"/>
    <property type="match status" value="1"/>
</dbReference>
<evidence type="ECO:0000256" key="2">
    <source>
        <dbReference type="ARBA" id="ARBA00022801"/>
    </source>
</evidence>
<dbReference type="GO" id="GO:0005737">
    <property type="term" value="C:cytoplasm"/>
    <property type="evidence" value="ECO:0007669"/>
    <property type="project" value="UniProtKB-SubCell"/>
</dbReference>
<dbReference type="AlphaFoldDB" id="A0A1X7RBE8"/>
<feature type="binding site" evidence="4">
    <location>
        <position position="294"/>
    </location>
    <ligand>
        <name>pyridoxal 5'-phosphate</name>
        <dbReference type="ChEBI" id="CHEBI:597326"/>
    </ligand>
</feature>
<dbReference type="InterPro" id="IPR015422">
    <property type="entry name" value="PyrdxlP-dep_Trfase_small"/>
</dbReference>
<dbReference type="InterPro" id="IPR015424">
    <property type="entry name" value="PyrdxlP-dep_Trfase"/>
</dbReference>
<feature type="binding site" evidence="4">
    <location>
        <position position="237"/>
    </location>
    <ligand>
        <name>pyridoxal 5'-phosphate</name>
        <dbReference type="ChEBI" id="CHEBI:597326"/>
    </ligand>
</feature>
<reference evidence="6 7" key="1">
    <citation type="submission" date="2017-04" db="EMBL/GenBank/DDBJ databases">
        <authorList>
            <person name="Afonso C.L."/>
            <person name="Miller P.J."/>
            <person name="Scott M.A."/>
            <person name="Spackman E."/>
            <person name="Goraichik I."/>
            <person name="Dimitrov K.M."/>
            <person name="Suarez D.L."/>
            <person name="Swayne D.E."/>
        </authorList>
    </citation>
    <scope>NUCLEOTIDE SEQUENCE [LARGE SCALE GENOMIC DNA]</scope>
</reference>
<organism evidence="6 7">
    <name type="scientific">Maudiozyma saulgeensis</name>
    <dbReference type="NCBI Taxonomy" id="1789683"/>
    <lineage>
        <taxon>Eukaryota</taxon>
        <taxon>Fungi</taxon>
        <taxon>Dikarya</taxon>
        <taxon>Ascomycota</taxon>
        <taxon>Saccharomycotina</taxon>
        <taxon>Saccharomycetes</taxon>
        <taxon>Saccharomycetales</taxon>
        <taxon>Saccharomycetaceae</taxon>
        <taxon>Maudiozyma</taxon>
    </lineage>
</organism>
<dbReference type="SUPFAM" id="SSF53383">
    <property type="entry name" value="PLP-dependent transferases"/>
    <property type="match status" value="1"/>
</dbReference>
<dbReference type="STRING" id="1789683.A0A1X7RBE8"/>
<name>A0A1X7RBE8_9SACH</name>
<sequence length="462" mass="52826">MKINSALKWMELDERFPCQSRDEFYIPTYKSLGILNVPIGKTETSPVNYLCGNSLGLMPKQTQININQELDAWAQRGVESHFRHPKENCTPWVDIDLPLSPLMASIVGAKTEEVAVLNSLTVNLNNMLVSFYRPTSTRYKILFEAGAFPSDCYAFINQCKNHNIDPQDGLITLTPRVGEYTLRTEDILDIIKKNYESLAIVCLPGIQYYTGQLFDIETITKAVHEFPDIVIGWDLAHAVGNIKLNLHQWNVDFAVWCSYKYLNAGPGGIGGIFVHEKYHIKEDSDHYLRRQAGWWGNNKEERFLMKDTFDPIPGALGFRQSNPSVLDVVALRTSLEIFEKYGGITKLRNRSLLLTNYLIELLQESPFYYENVESCKNLGFIIITPYQNDNEHGAQLSLLFLSKNHERPMETVFKIINQRGVIADERKPDVIRFAPAPLYNTFRDVYESVQILNEAMEQVSGH</sequence>
<dbReference type="Proteomes" id="UP000196158">
    <property type="component" value="Unassembled WGS sequence"/>
</dbReference>
<evidence type="ECO:0000256" key="4">
    <source>
        <dbReference type="HAMAP-Rule" id="MF_03017"/>
    </source>
</evidence>